<feature type="compositionally biased region" description="Polar residues" evidence="1">
    <location>
        <begin position="143"/>
        <end position="161"/>
    </location>
</feature>
<feature type="compositionally biased region" description="Acidic residues" evidence="1">
    <location>
        <begin position="71"/>
        <end position="109"/>
    </location>
</feature>
<protein>
    <submittedName>
        <fullName evidence="2">Uncharacterized protein</fullName>
    </submittedName>
</protein>
<organism evidence="2 3">
    <name type="scientific">Claviceps africana</name>
    <dbReference type="NCBI Taxonomy" id="83212"/>
    <lineage>
        <taxon>Eukaryota</taxon>
        <taxon>Fungi</taxon>
        <taxon>Dikarya</taxon>
        <taxon>Ascomycota</taxon>
        <taxon>Pezizomycotina</taxon>
        <taxon>Sordariomycetes</taxon>
        <taxon>Hypocreomycetidae</taxon>
        <taxon>Hypocreales</taxon>
        <taxon>Clavicipitaceae</taxon>
        <taxon>Claviceps</taxon>
    </lineage>
</organism>
<evidence type="ECO:0000313" key="2">
    <source>
        <dbReference type="EMBL" id="KAG5928149.1"/>
    </source>
</evidence>
<evidence type="ECO:0000313" key="3">
    <source>
        <dbReference type="Proteomes" id="UP000811619"/>
    </source>
</evidence>
<comment type="caution">
    <text evidence="2">The sequence shown here is derived from an EMBL/GenBank/DDBJ whole genome shotgun (WGS) entry which is preliminary data.</text>
</comment>
<feature type="compositionally biased region" description="Acidic residues" evidence="1">
    <location>
        <begin position="10"/>
        <end position="28"/>
    </location>
</feature>
<sequence length="213" mass="22210">MSTRKRRQDEGEDELVSLPEEGGDEEEELGARQVSHIEHLPVSVGGRVHRVDPVKASQLTLPSCTRYVSTGDEDDGAEEEEEEEGEGEKNEEADDDVNGEEDEDAEAGAEGEAGADSNTEDAAEEDAVNGDEPPPKKRKKTDATNGDGTVDKTTNGHQTGQEDAIVDADADADADAGEVKKTASGKEAVEATEAPLASAEAESGTATAGGSDE</sequence>
<feature type="compositionally biased region" description="Polar residues" evidence="1">
    <location>
        <begin position="57"/>
        <end position="68"/>
    </location>
</feature>
<dbReference type="Proteomes" id="UP000811619">
    <property type="component" value="Unassembled WGS sequence"/>
</dbReference>
<evidence type="ECO:0000256" key="1">
    <source>
        <dbReference type="SAM" id="MobiDB-lite"/>
    </source>
</evidence>
<keyword evidence="3" id="KW-1185">Reference proteome</keyword>
<proteinExistence type="predicted"/>
<feature type="compositionally biased region" description="Low complexity" evidence="1">
    <location>
        <begin position="197"/>
        <end position="213"/>
    </location>
</feature>
<dbReference type="OrthoDB" id="10668975at2759"/>
<feature type="compositionally biased region" description="Acidic residues" evidence="1">
    <location>
        <begin position="164"/>
        <end position="176"/>
    </location>
</feature>
<feature type="compositionally biased region" description="Acidic residues" evidence="1">
    <location>
        <begin position="118"/>
        <end position="129"/>
    </location>
</feature>
<name>A0A8K0JCA7_9HYPO</name>
<feature type="region of interest" description="Disordered" evidence="1">
    <location>
        <begin position="1"/>
        <end position="213"/>
    </location>
</feature>
<gene>
    <name evidence="2" type="ORF">E4U42_001209</name>
</gene>
<accession>A0A8K0JCA7</accession>
<dbReference type="EMBL" id="SRPY01000134">
    <property type="protein sequence ID" value="KAG5928149.1"/>
    <property type="molecule type" value="Genomic_DNA"/>
</dbReference>
<reference evidence="2" key="1">
    <citation type="journal article" date="2020" name="bioRxiv">
        <title>Whole genome comparisons of ergot fungi reveals the divergence and evolution of species within the genus Claviceps are the result of varying mechanisms driving genome evolution and host range expansion.</title>
        <authorList>
            <person name="Wyka S.A."/>
            <person name="Mondo S.J."/>
            <person name="Liu M."/>
            <person name="Dettman J."/>
            <person name="Nalam V."/>
            <person name="Broders K.D."/>
        </authorList>
    </citation>
    <scope>NUCLEOTIDE SEQUENCE</scope>
    <source>
        <strain evidence="2">CCC 489</strain>
    </source>
</reference>
<dbReference type="AlphaFoldDB" id="A0A8K0JCA7"/>